<dbReference type="SUPFAM" id="SSF51905">
    <property type="entry name" value="FAD/NAD(P)-binding domain"/>
    <property type="match status" value="1"/>
</dbReference>
<dbReference type="EMBL" id="CP015450">
    <property type="protein sequence ID" value="AWH94089.1"/>
    <property type="molecule type" value="Genomic_DNA"/>
</dbReference>
<accession>A0A2S1RCR5</accession>
<dbReference type="Pfam" id="PF01593">
    <property type="entry name" value="Amino_oxidase"/>
    <property type="match status" value="1"/>
</dbReference>
<dbReference type="AlphaFoldDB" id="A0A2S1RCR5"/>
<organism evidence="3 4">
    <name type="scientific">Dietzia lutea</name>
    <dbReference type="NCBI Taxonomy" id="546160"/>
    <lineage>
        <taxon>Bacteria</taxon>
        <taxon>Bacillati</taxon>
        <taxon>Actinomycetota</taxon>
        <taxon>Actinomycetes</taxon>
        <taxon>Mycobacteriales</taxon>
        <taxon>Dietziaceae</taxon>
        <taxon>Dietzia</taxon>
    </lineage>
</organism>
<dbReference type="Gene3D" id="1.10.405.10">
    <property type="entry name" value="Guanine Nucleotide Dissociation Inhibitor, domain 1"/>
    <property type="match status" value="1"/>
</dbReference>
<comment type="similarity">
    <text evidence="1">Belongs to the flavin monoamine oxidase family.</text>
</comment>
<dbReference type="InterPro" id="IPR050703">
    <property type="entry name" value="Flavin_MAO"/>
</dbReference>
<keyword evidence="4" id="KW-1185">Reference proteome</keyword>
<dbReference type="InterPro" id="IPR036188">
    <property type="entry name" value="FAD/NAD-bd_sf"/>
</dbReference>
<evidence type="ECO:0000313" key="3">
    <source>
        <dbReference type="EMBL" id="AWH94089.1"/>
    </source>
</evidence>
<feature type="domain" description="Amine oxidase" evidence="2">
    <location>
        <begin position="5"/>
        <end position="417"/>
    </location>
</feature>
<dbReference type="KEGG" id="dlu:A6035_17165"/>
<evidence type="ECO:0000259" key="2">
    <source>
        <dbReference type="Pfam" id="PF01593"/>
    </source>
</evidence>
<proteinExistence type="inferred from homology"/>
<reference evidence="3 4" key="1">
    <citation type="submission" date="2016-04" db="EMBL/GenBank/DDBJ databases">
        <title>Complete genome sequence of Dietzia lutea YIM 80766T, a strain isolated from desert soil in Egypt.</title>
        <authorList>
            <person name="Zhao J."/>
            <person name="Hu B."/>
            <person name="Geng S."/>
            <person name="Nie Y."/>
            <person name="Tang Y."/>
        </authorList>
    </citation>
    <scope>NUCLEOTIDE SEQUENCE [LARGE SCALE GENOMIC DNA]</scope>
    <source>
        <strain evidence="3 4">YIM 80766</strain>
        <plasmid evidence="3 4">unnamed1</plasmid>
    </source>
</reference>
<dbReference type="Gene3D" id="3.90.660.10">
    <property type="match status" value="1"/>
</dbReference>
<gene>
    <name evidence="3" type="ORF">A6035_17165</name>
</gene>
<dbReference type="GO" id="GO:0016491">
    <property type="term" value="F:oxidoreductase activity"/>
    <property type="evidence" value="ECO:0007669"/>
    <property type="project" value="InterPro"/>
</dbReference>
<evidence type="ECO:0000256" key="1">
    <source>
        <dbReference type="ARBA" id="ARBA00005995"/>
    </source>
</evidence>
<geneLocation type="plasmid" evidence="3 4">
    <name>unnamed1</name>
</geneLocation>
<keyword evidence="3" id="KW-0614">Plasmid</keyword>
<dbReference type="InterPro" id="IPR002937">
    <property type="entry name" value="Amino_oxidase"/>
</dbReference>
<dbReference type="PANTHER" id="PTHR43563">
    <property type="entry name" value="AMINE OXIDASE"/>
    <property type="match status" value="1"/>
</dbReference>
<name>A0A2S1RCR5_9ACTN</name>
<sequence>MGAGLAGVTAARDLAARGRSVIVLEARDRLGGRTWTDTFEGKEVEKGGHWLFWHHAHIWSEMNRYGVSLAEALEADISLLPTGGKVMKASSEETALRIDQAFRKLMGNVSDALDRPYEPFCNDSWAEMDSWTIEDRYEQVGMTKDERDLLAGLLTSNYGPYLNKSFLYMSRWWRLSGSTYEAFLENACAGYRFGEGGTLRLLSAMVSGSNLDVRFNSVVTEIDDDGNRVNISTRSGDTLSASAVVVATPPNLWRTIEFASPLTEGKRIVSEQGLAQAENCYKVWIDVKNLPNVSVMNVEGHPLPYLFTMDRFEDDTSRLMCFGAAQGFDAEDPEELTARVHELFPDAEVVAAGGKNWAKDEFALGWTGYQAGVMTRYLKELQAPQGRLAFACSEIANGAFAGLDGAVEAGVSAAREIADRIPATAWSRSR</sequence>
<protein>
    <recommendedName>
        <fullName evidence="2">Amine oxidase domain-containing protein</fullName>
    </recommendedName>
</protein>
<evidence type="ECO:0000313" key="4">
    <source>
        <dbReference type="Proteomes" id="UP000244928"/>
    </source>
</evidence>
<dbReference type="PANTHER" id="PTHR43563:SF1">
    <property type="entry name" value="AMINE OXIDASE [FLAVIN-CONTAINING] B"/>
    <property type="match status" value="1"/>
</dbReference>
<dbReference type="Proteomes" id="UP000244928">
    <property type="component" value="Plasmid unnamed1"/>
</dbReference>
<dbReference type="Gene3D" id="3.50.50.60">
    <property type="entry name" value="FAD/NAD(P)-binding domain"/>
    <property type="match status" value="1"/>
</dbReference>